<keyword evidence="2" id="KW-1185">Reference proteome</keyword>
<evidence type="ECO:0000313" key="1">
    <source>
        <dbReference type="EMBL" id="MFC5391661.1"/>
    </source>
</evidence>
<dbReference type="RefSeq" id="WP_377006470.1">
    <property type="nucleotide sequence ID" value="NZ_JBHSLV010000007.1"/>
</dbReference>
<accession>A0ABW0H3R1</accession>
<comment type="caution">
    <text evidence="1">The sequence shown here is derived from an EMBL/GenBank/DDBJ whole genome shotgun (WGS) entry which is preliminary data.</text>
</comment>
<evidence type="ECO:0000313" key="2">
    <source>
        <dbReference type="Proteomes" id="UP001596104"/>
    </source>
</evidence>
<dbReference type="InterPro" id="IPR036388">
    <property type="entry name" value="WH-like_DNA-bd_sf"/>
</dbReference>
<protein>
    <submittedName>
        <fullName evidence="1">Uncharacterized protein</fullName>
    </submittedName>
</protein>
<proteinExistence type="predicted"/>
<name>A0ABW0H3R1_9HYPH</name>
<dbReference type="Proteomes" id="UP001596104">
    <property type="component" value="Unassembled WGS sequence"/>
</dbReference>
<dbReference type="EMBL" id="JBHSLV010000007">
    <property type="protein sequence ID" value="MFC5391661.1"/>
    <property type="molecule type" value="Genomic_DNA"/>
</dbReference>
<gene>
    <name evidence="1" type="ORF">ACFPPC_03280</name>
</gene>
<sequence>MNQLSTDLAKGLPPAGAAGDFIGRDGAGNLYLLRWSDGGWIALGYEGTGNATRPTCRALAGIDQGLITAHRAIGKVICRADLDAAVLAVLAQRDLAITAVIRGIVAARPGWRDLTTGRILTACRRLERAGLIEQAQSSYAVMLSWRITQTGRGQRQGKGVH</sequence>
<dbReference type="Gene3D" id="1.10.10.10">
    <property type="entry name" value="Winged helix-like DNA-binding domain superfamily/Winged helix DNA-binding domain"/>
    <property type="match status" value="1"/>
</dbReference>
<organism evidence="1 2">
    <name type="scientific">Bosea vestrisii</name>
    <dbReference type="NCBI Taxonomy" id="151416"/>
    <lineage>
        <taxon>Bacteria</taxon>
        <taxon>Pseudomonadati</taxon>
        <taxon>Pseudomonadota</taxon>
        <taxon>Alphaproteobacteria</taxon>
        <taxon>Hyphomicrobiales</taxon>
        <taxon>Boseaceae</taxon>
        <taxon>Bosea</taxon>
    </lineage>
</organism>
<reference evidence="2" key="1">
    <citation type="journal article" date="2019" name="Int. J. Syst. Evol. Microbiol.">
        <title>The Global Catalogue of Microorganisms (GCM) 10K type strain sequencing project: providing services to taxonomists for standard genome sequencing and annotation.</title>
        <authorList>
            <consortium name="The Broad Institute Genomics Platform"/>
            <consortium name="The Broad Institute Genome Sequencing Center for Infectious Disease"/>
            <person name="Wu L."/>
            <person name="Ma J."/>
        </authorList>
    </citation>
    <scope>NUCLEOTIDE SEQUENCE [LARGE SCALE GENOMIC DNA]</scope>
    <source>
        <strain evidence="2">CGMCC 1.16326</strain>
    </source>
</reference>